<feature type="domain" description="Rhodanese" evidence="2">
    <location>
        <begin position="15"/>
        <end position="102"/>
    </location>
</feature>
<sequence>MTLKTVTVEQARKMIAGGAKLIDIREADEHARENIPGADHHALSSFPASVDAQGAPALIFHCKAGSRTAANAGMLSMASPCEAYILEGGIDAWKAAGEQISRDASQPIEIMRQVQIVAGSLTLIGVLLGWLVHPGFYALSGFIGAGLTFSGISGTCMMANGLRLMPWNRNAPAAAPRTA</sequence>
<dbReference type="GO" id="GO:0004792">
    <property type="term" value="F:thiosulfate-cyanide sulfurtransferase activity"/>
    <property type="evidence" value="ECO:0007669"/>
    <property type="project" value="TreeGrafter"/>
</dbReference>
<keyword evidence="1" id="KW-0472">Membrane</keyword>
<evidence type="ECO:0000259" key="2">
    <source>
        <dbReference type="PROSITE" id="PS50206"/>
    </source>
</evidence>
<protein>
    <submittedName>
        <fullName evidence="4">DUF2892 domain-containing protein</fullName>
    </submittedName>
    <submittedName>
        <fullName evidence="3">Membrane protein</fullName>
    </submittedName>
</protein>
<dbReference type="InterPro" id="IPR001763">
    <property type="entry name" value="Rhodanese-like_dom"/>
</dbReference>
<dbReference type="Pfam" id="PF11127">
    <property type="entry name" value="YgaP-like_TM"/>
    <property type="match status" value="1"/>
</dbReference>
<dbReference type="EMBL" id="BMGZ01000002">
    <property type="protein sequence ID" value="GGH98271.1"/>
    <property type="molecule type" value="Genomic_DNA"/>
</dbReference>
<dbReference type="Pfam" id="PF00581">
    <property type="entry name" value="Rhodanese"/>
    <property type="match status" value="1"/>
</dbReference>
<dbReference type="PROSITE" id="PS50206">
    <property type="entry name" value="RHODANESE_3"/>
    <property type="match status" value="1"/>
</dbReference>
<evidence type="ECO:0000256" key="1">
    <source>
        <dbReference type="SAM" id="Phobius"/>
    </source>
</evidence>
<dbReference type="InterPro" id="IPR036873">
    <property type="entry name" value="Rhodanese-like_dom_sf"/>
</dbReference>
<dbReference type="RefSeq" id="WP_155140314.1">
    <property type="nucleotide sequence ID" value="NZ_BMGZ01000002.1"/>
</dbReference>
<dbReference type="Gene3D" id="6.10.140.1340">
    <property type="match status" value="1"/>
</dbReference>
<dbReference type="PANTHER" id="PTHR44086">
    <property type="entry name" value="THIOSULFATE SULFURTRANSFERASE RDL2, MITOCHONDRIAL-RELATED"/>
    <property type="match status" value="1"/>
</dbReference>
<dbReference type="InterPro" id="IPR021309">
    <property type="entry name" value="YgaP-like_TM"/>
</dbReference>
<gene>
    <name evidence="4" type="ORF">FF098_010680</name>
    <name evidence="3" type="ORF">GCM10011355_21470</name>
</gene>
<evidence type="ECO:0000313" key="4">
    <source>
        <dbReference type="EMBL" id="NHK28370.1"/>
    </source>
</evidence>
<reference evidence="3" key="1">
    <citation type="journal article" date="2014" name="Int. J. Syst. Evol. Microbiol.">
        <title>Complete genome sequence of Corynebacterium casei LMG S-19264T (=DSM 44701T), isolated from a smear-ripened cheese.</title>
        <authorList>
            <consortium name="US DOE Joint Genome Institute (JGI-PGF)"/>
            <person name="Walter F."/>
            <person name="Albersmeier A."/>
            <person name="Kalinowski J."/>
            <person name="Ruckert C."/>
        </authorList>
    </citation>
    <scope>NUCLEOTIDE SEQUENCE</scope>
    <source>
        <strain evidence="3">CGMCC 1.14984</strain>
    </source>
</reference>
<organism evidence="3 5">
    <name type="scientific">Aquisalinus luteolus</name>
    <dbReference type="NCBI Taxonomy" id="1566827"/>
    <lineage>
        <taxon>Bacteria</taxon>
        <taxon>Pseudomonadati</taxon>
        <taxon>Pseudomonadota</taxon>
        <taxon>Alphaproteobacteria</taxon>
        <taxon>Parvularculales</taxon>
        <taxon>Parvularculaceae</taxon>
        <taxon>Aquisalinus</taxon>
    </lineage>
</organism>
<comment type="caution">
    <text evidence="3">The sequence shown here is derived from an EMBL/GenBank/DDBJ whole genome shotgun (WGS) entry which is preliminary data.</text>
</comment>
<dbReference type="Proteomes" id="UP000621856">
    <property type="component" value="Unassembled WGS sequence"/>
</dbReference>
<proteinExistence type="predicted"/>
<dbReference type="SMART" id="SM00450">
    <property type="entry name" value="RHOD"/>
    <property type="match status" value="1"/>
</dbReference>
<dbReference type="Gene3D" id="3.40.250.10">
    <property type="entry name" value="Rhodanese-like domain"/>
    <property type="match status" value="1"/>
</dbReference>
<dbReference type="AlphaFoldDB" id="A0A8J3A2K5"/>
<accession>A0A8J3A2K5</accession>
<reference evidence="3" key="3">
    <citation type="submission" date="2020-09" db="EMBL/GenBank/DDBJ databases">
        <authorList>
            <person name="Sun Q."/>
            <person name="Zhou Y."/>
        </authorList>
    </citation>
    <scope>NUCLEOTIDE SEQUENCE</scope>
    <source>
        <strain evidence="3">CGMCC 1.14984</strain>
    </source>
</reference>
<name>A0A8J3A2K5_9PROT</name>
<evidence type="ECO:0000313" key="5">
    <source>
        <dbReference type="Proteomes" id="UP000621856"/>
    </source>
</evidence>
<keyword evidence="1" id="KW-0812">Transmembrane</keyword>
<keyword evidence="1" id="KW-1133">Transmembrane helix</keyword>
<dbReference type="PANTHER" id="PTHR44086:SF10">
    <property type="entry name" value="THIOSULFATE SULFURTRANSFERASE_RHODANESE-LIKE DOMAIN-CONTAINING PROTEIN 3"/>
    <property type="match status" value="1"/>
</dbReference>
<feature type="transmembrane region" description="Helical" evidence="1">
    <location>
        <begin position="138"/>
        <end position="159"/>
    </location>
</feature>
<reference evidence="4 6" key="2">
    <citation type="submission" date="2020-02" db="EMBL/GenBank/DDBJ databases">
        <title>Genome sequence of Parvularcula flava strain NH6-79.</title>
        <authorList>
            <person name="Abdul Karim M.H."/>
            <person name="Lam M.Q."/>
            <person name="Chen S.J."/>
            <person name="Yahya A."/>
            <person name="Shahir S."/>
            <person name="Shamsir M.S."/>
            <person name="Chong C.S."/>
        </authorList>
    </citation>
    <scope>NUCLEOTIDE SEQUENCE [LARGE SCALE GENOMIC DNA]</scope>
    <source>
        <strain evidence="4 6">NH6-79</strain>
    </source>
</reference>
<feature type="transmembrane region" description="Helical" evidence="1">
    <location>
        <begin position="114"/>
        <end position="132"/>
    </location>
</feature>
<dbReference type="SUPFAM" id="SSF52821">
    <property type="entry name" value="Rhodanese/Cell cycle control phosphatase"/>
    <property type="match status" value="1"/>
</dbReference>
<evidence type="ECO:0000313" key="3">
    <source>
        <dbReference type="EMBL" id="GGH98271.1"/>
    </source>
</evidence>
<dbReference type="Proteomes" id="UP000818603">
    <property type="component" value="Unassembled WGS sequence"/>
</dbReference>
<keyword evidence="6" id="KW-1185">Reference proteome</keyword>
<evidence type="ECO:0000313" key="6">
    <source>
        <dbReference type="Proteomes" id="UP000818603"/>
    </source>
</evidence>
<dbReference type="EMBL" id="VCJR02000002">
    <property type="protein sequence ID" value="NHK28370.1"/>
    <property type="molecule type" value="Genomic_DNA"/>
</dbReference>